<comment type="caution">
    <text evidence="4">The sequence shown here is derived from an EMBL/GenBank/DDBJ whole genome shotgun (WGS) entry which is preliminary data.</text>
</comment>
<dbReference type="GO" id="GO:0005739">
    <property type="term" value="C:mitochondrion"/>
    <property type="evidence" value="ECO:0007669"/>
    <property type="project" value="TreeGrafter"/>
</dbReference>
<protein>
    <recommendedName>
        <fullName evidence="3">Saccharopine dehydrogenase NADP binding domain-containing protein</fullName>
    </recommendedName>
</protein>
<keyword evidence="5" id="KW-1185">Reference proteome</keyword>
<evidence type="ECO:0000313" key="5">
    <source>
        <dbReference type="Proteomes" id="UP001148786"/>
    </source>
</evidence>
<accession>A0A9W8MPV6</accession>
<dbReference type="GO" id="GO:0009247">
    <property type="term" value="P:glycolipid biosynthetic process"/>
    <property type="evidence" value="ECO:0007669"/>
    <property type="project" value="TreeGrafter"/>
</dbReference>
<dbReference type="GO" id="GO:0005811">
    <property type="term" value="C:lipid droplet"/>
    <property type="evidence" value="ECO:0007669"/>
    <property type="project" value="TreeGrafter"/>
</dbReference>
<dbReference type="EMBL" id="JANKHO010001467">
    <property type="protein sequence ID" value="KAJ3501238.1"/>
    <property type="molecule type" value="Genomic_DNA"/>
</dbReference>
<reference evidence="4" key="1">
    <citation type="submission" date="2022-07" db="EMBL/GenBank/DDBJ databases">
        <title>Genome Sequence of Agrocybe chaxingu.</title>
        <authorList>
            <person name="Buettner E."/>
        </authorList>
    </citation>
    <scope>NUCLEOTIDE SEQUENCE</scope>
    <source>
        <strain evidence="4">MP-N11</strain>
    </source>
</reference>
<sequence length="448" mass="48096">MSEKTDLLVLGATGFTGTLITRYLQAHPQRLQFSLALGARSPKKLDALVRSLNLPASVKLVDVDVTNPDDIERAVRGTRVVINTVGPYWLWGTPVVRACVRNSVHYVDLTGEAAWTKQIIREFDYYATKTGAIIVPASGFDSVPSDISAYLANKTLKSLPTTDGKYVQAGPSTSAQLFRGGVSGGTIASAMTMIEKVPKHVLKEARVPYSLSPVVGVVRPPFKALYKLPVPGAKPLLGGFFVMAPTNRSVVQRTFGLLEWQVAEGKRKEAQVERYGPQFSYDEFQVMPSAFSAIVLSAAVVLGLSMLIIKPIRNLAKKYLPQSGEGPSEEAMQNGSFHITNITTSSTSPPVQVKTIVKGKGDPGYLLTAIMISESALSILLPLVSESQSAVLTPGKTSNIHALTALAQQGGVLTSMTAFGDVLIRRLEETGRFEFSSSVVDGAGKKDV</sequence>
<evidence type="ECO:0000313" key="4">
    <source>
        <dbReference type="EMBL" id="KAJ3501238.1"/>
    </source>
</evidence>
<dbReference type="Gene3D" id="3.40.50.720">
    <property type="entry name" value="NAD(P)-binding Rossmann-like Domain"/>
    <property type="match status" value="1"/>
</dbReference>
<proteinExistence type="inferred from homology"/>
<evidence type="ECO:0000259" key="3">
    <source>
        <dbReference type="Pfam" id="PF03435"/>
    </source>
</evidence>
<dbReference type="PANTHER" id="PTHR12286:SF5">
    <property type="entry name" value="SACCHAROPINE DEHYDROGENASE-LIKE OXIDOREDUCTASE"/>
    <property type="match status" value="1"/>
</dbReference>
<keyword evidence="2" id="KW-0472">Membrane</keyword>
<organism evidence="4 5">
    <name type="scientific">Agrocybe chaxingu</name>
    <dbReference type="NCBI Taxonomy" id="84603"/>
    <lineage>
        <taxon>Eukaryota</taxon>
        <taxon>Fungi</taxon>
        <taxon>Dikarya</taxon>
        <taxon>Basidiomycota</taxon>
        <taxon>Agaricomycotina</taxon>
        <taxon>Agaricomycetes</taxon>
        <taxon>Agaricomycetidae</taxon>
        <taxon>Agaricales</taxon>
        <taxon>Agaricineae</taxon>
        <taxon>Strophariaceae</taxon>
        <taxon>Agrocybe</taxon>
    </lineage>
</organism>
<evidence type="ECO:0000256" key="2">
    <source>
        <dbReference type="SAM" id="Phobius"/>
    </source>
</evidence>
<feature type="transmembrane region" description="Helical" evidence="2">
    <location>
        <begin position="290"/>
        <end position="309"/>
    </location>
</feature>
<dbReference type="OrthoDB" id="10268090at2759"/>
<gene>
    <name evidence="4" type="ORF">NLJ89_g9433</name>
</gene>
<comment type="similarity">
    <text evidence="1">Belongs to the saccharopine dehydrogenase family.</text>
</comment>
<dbReference type="SUPFAM" id="SSF51735">
    <property type="entry name" value="NAD(P)-binding Rossmann-fold domains"/>
    <property type="match status" value="1"/>
</dbReference>
<dbReference type="Proteomes" id="UP001148786">
    <property type="component" value="Unassembled WGS sequence"/>
</dbReference>
<dbReference type="InterPro" id="IPR036291">
    <property type="entry name" value="NAD(P)-bd_dom_sf"/>
</dbReference>
<dbReference type="GO" id="GO:0005886">
    <property type="term" value="C:plasma membrane"/>
    <property type="evidence" value="ECO:0007669"/>
    <property type="project" value="TreeGrafter"/>
</dbReference>
<keyword evidence="2" id="KW-1133">Transmembrane helix</keyword>
<dbReference type="PANTHER" id="PTHR12286">
    <property type="entry name" value="SACCHAROPINE DEHYDROGENASE-LIKE OXIDOREDUCTASE"/>
    <property type="match status" value="1"/>
</dbReference>
<keyword evidence="2" id="KW-0812">Transmembrane</keyword>
<name>A0A9W8MPV6_9AGAR</name>
<dbReference type="InterPro" id="IPR051276">
    <property type="entry name" value="Saccharopine_DH-like_oxidrdct"/>
</dbReference>
<feature type="domain" description="Saccharopine dehydrogenase NADP binding" evidence="3">
    <location>
        <begin position="8"/>
        <end position="116"/>
    </location>
</feature>
<dbReference type="Pfam" id="PF03435">
    <property type="entry name" value="Sacchrp_dh_NADP"/>
    <property type="match status" value="1"/>
</dbReference>
<dbReference type="AlphaFoldDB" id="A0A9W8MPV6"/>
<dbReference type="InterPro" id="IPR005097">
    <property type="entry name" value="Sacchrp_dh_NADP-bd"/>
</dbReference>
<evidence type="ECO:0000256" key="1">
    <source>
        <dbReference type="ARBA" id="ARBA00038048"/>
    </source>
</evidence>